<dbReference type="AlphaFoldDB" id="A0A0F9HTF5"/>
<keyword evidence="1" id="KW-1133">Transmembrane helix</keyword>
<feature type="transmembrane region" description="Helical" evidence="1">
    <location>
        <begin position="46"/>
        <end position="68"/>
    </location>
</feature>
<protein>
    <submittedName>
        <fullName evidence="2">Uncharacterized protein</fullName>
    </submittedName>
</protein>
<dbReference type="EMBL" id="LAZR01023466">
    <property type="protein sequence ID" value="KKL78412.1"/>
    <property type="molecule type" value="Genomic_DNA"/>
</dbReference>
<feature type="transmembrane region" description="Helical" evidence="1">
    <location>
        <begin position="6"/>
        <end position="25"/>
    </location>
</feature>
<accession>A0A0F9HTF5</accession>
<organism evidence="2">
    <name type="scientific">marine sediment metagenome</name>
    <dbReference type="NCBI Taxonomy" id="412755"/>
    <lineage>
        <taxon>unclassified sequences</taxon>
        <taxon>metagenomes</taxon>
        <taxon>ecological metagenomes</taxon>
    </lineage>
</organism>
<evidence type="ECO:0000256" key="1">
    <source>
        <dbReference type="SAM" id="Phobius"/>
    </source>
</evidence>
<proteinExistence type="predicted"/>
<reference evidence="2" key="1">
    <citation type="journal article" date="2015" name="Nature">
        <title>Complex archaea that bridge the gap between prokaryotes and eukaryotes.</title>
        <authorList>
            <person name="Spang A."/>
            <person name="Saw J.H."/>
            <person name="Jorgensen S.L."/>
            <person name="Zaremba-Niedzwiedzka K."/>
            <person name="Martijn J."/>
            <person name="Lind A.E."/>
            <person name="van Eijk R."/>
            <person name="Schleper C."/>
            <person name="Guy L."/>
            <person name="Ettema T.J."/>
        </authorList>
    </citation>
    <scope>NUCLEOTIDE SEQUENCE</scope>
</reference>
<keyword evidence="1" id="KW-0472">Membrane</keyword>
<sequence length="90" mass="10807">MSLIIGIFIYLVGYILAYMIINRWVINILGQYDKDKKDRWDKDDRFTCATGALFSWIIVIMGIFYYLFKRPVFVNIIEKIFKILEKDIDK</sequence>
<keyword evidence="1" id="KW-0812">Transmembrane</keyword>
<name>A0A0F9HTF5_9ZZZZ</name>
<comment type="caution">
    <text evidence="2">The sequence shown here is derived from an EMBL/GenBank/DDBJ whole genome shotgun (WGS) entry which is preliminary data.</text>
</comment>
<evidence type="ECO:0000313" key="2">
    <source>
        <dbReference type="EMBL" id="KKL78412.1"/>
    </source>
</evidence>
<gene>
    <name evidence="2" type="ORF">LCGC14_2025070</name>
</gene>